<keyword evidence="1" id="KW-0812">Transmembrane</keyword>
<comment type="caution">
    <text evidence="2">The sequence shown here is derived from an EMBL/GenBank/DDBJ whole genome shotgun (WGS) entry which is preliminary data.</text>
</comment>
<sequence>MKNDQIIFEKTKSIAHDIDQMQNQQEIIDYLFRQDSLTLNQLKHYYSEPYLPLQFLVKLAVLCMFIAMTLASFFFVQAKQVFTNPILSDISPAAFSIFTVICIFMAYTKVIKRENNSKGETSLIQQSEFYEKNKLINTVLYKKYKIDQQNIQSNKPSASDNEDSMNTFHAVLNHVLTISKNDKELLDYLHTKDNAMLYQLKAYFSSRPFALSHYVSLMFCGSIIVIYATTLFSGQINYIDIPNIFIFLLLIIFLKILIDLIKLLNISRKGQLHTVLHFAQRAEYLRMKGIIDFILTERYNKKIM</sequence>
<accession>A0AAP3CPR5</accession>
<gene>
    <name evidence="2" type="ORF">MOD07_00300</name>
</gene>
<evidence type="ECO:0008006" key="4">
    <source>
        <dbReference type="Google" id="ProtNLM"/>
    </source>
</evidence>
<dbReference type="EMBL" id="JALAQA010000001">
    <property type="protein sequence ID" value="MCY8508023.1"/>
    <property type="molecule type" value="Genomic_DNA"/>
</dbReference>
<dbReference type="AlphaFoldDB" id="A0AAP3CPR5"/>
<proteinExistence type="predicted"/>
<feature type="transmembrane region" description="Helical" evidence="1">
    <location>
        <begin position="55"/>
        <end position="78"/>
    </location>
</feature>
<organism evidence="2 3">
    <name type="scientific">Bacillus mojavensis</name>
    <dbReference type="NCBI Taxonomy" id="72360"/>
    <lineage>
        <taxon>Bacteria</taxon>
        <taxon>Bacillati</taxon>
        <taxon>Bacillota</taxon>
        <taxon>Bacilli</taxon>
        <taxon>Bacillales</taxon>
        <taxon>Bacillaceae</taxon>
        <taxon>Bacillus</taxon>
    </lineage>
</organism>
<dbReference type="RefSeq" id="WP_268444150.1">
    <property type="nucleotide sequence ID" value="NZ_JALANC010000003.1"/>
</dbReference>
<feature type="transmembrane region" description="Helical" evidence="1">
    <location>
        <begin position="90"/>
        <end position="108"/>
    </location>
</feature>
<dbReference type="Proteomes" id="UP001075387">
    <property type="component" value="Unassembled WGS sequence"/>
</dbReference>
<keyword evidence="1" id="KW-0472">Membrane</keyword>
<keyword evidence="1" id="KW-1133">Transmembrane helix</keyword>
<feature type="transmembrane region" description="Helical" evidence="1">
    <location>
        <begin position="244"/>
        <end position="264"/>
    </location>
</feature>
<evidence type="ECO:0000256" key="1">
    <source>
        <dbReference type="SAM" id="Phobius"/>
    </source>
</evidence>
<evidence type="ECO:0000313" key="3">
    <source>
        <dbReference type="Proteomes" id="UP001075387"/>
    </source>
</evidence>
<protein>
    <recommendedName>
        <fullName evidence="4">YbfF</fullName>
    </recommendedName>
</protein>
<evidence type="ECO:0000313" key="2">
    <source>
        <dbReference type="EMBL" id="MCY8508023.1"/>
    </source>
</evidence>
<feature type="transmembrane region" description="Helical" evidence="1">
    <location>
        <begin position="211"/>
        <end position="232"/>
    </location>
</feature>
<name>A0AAP3CPR5_BACMO</name>
<reference evidence="2" key="1">
    <citation type="submission" date="2022-02" db="EMBL/GenBank/DDBJ databases">
        <title>Crop Bioprotection Bacillus Genome Sequencing.</title>
        <authorList>
            <person name="Dunlap C."/>
        </authorList>
    </citation>
    <scope>NUCLEOTIDE SEQUENCE</scope>
    <source>
        <strain evidence="2">CK3O2B-54A</strain>
    </source>
</reference>